<dbReference type="EMBL" id="JACHXN010000019">
    <property type="protein sequence ID" value="MBB3148455.1"/>
    <property type="molecule type" value="Genomic_DNA"/>
</dbReference>
<sequence>MDLFHASTRRFWEPEFAGSDLNLAGWTRKRTGHPTISVGPVGLVGADFTEQLRGQSTGSPLGTLDELVRGRARTSST</sequence>
<evidence type="ECO:0000313" key="2">
    <source>
        <dbReference type="EMBL" id="MBB3148455.1"/>
    </source>
</evidence>
<organism evidence="2 3">
    <name type="scientific">Phyllobacterium trifolii</name>
    <dbReference type="NCBI Taxonomy" id="300193"/>
    <lineage>
        <taxon>Bacteria</taxon>
        <taxon>Pseudomonadati</taxon>
        <taxon>Pseudomonadota</taxon>
        <taxon>Alphaproteobacteria</taxon>
        <taxon>Hyphomicrobiales</taxon>
        <taxon>Phyllobacteriaceae</taxon>
        <taxon>Phyllobacterium</taxon>
    </lineage>
</organism>
<comment type="caution">
    <text evidence="2">The sequence shown here is derived from an EMBL/GenBank/DDBJ whole genome shotgun (WGS) entry which is preliminary data.</text>
</comment>
<protein>
    <submittedName>
        <fullName evidence="2">Uncharacterized protein</fullName>
    </submittedName>
</protein>
<evidence type="ECO:0000313" key="3">
    <source>
        <dbReference type="Proteomes" id="UP000554520"/>
    </source>
</evidence>
<proteinExistence type="predicted"/>
<feature type="region of interest" description="Disordered" evidence="1">
    <location>
        <begin position="54"/>
        <end position="77"/>
    </location>
</feature>
<gene>
    <name evidence="2" type="ORF">FHS21_004902</name>
</gene>
<dbReference type="AlphaFoldDB" id="A0A839UET0"/>
<name>A0A839UET0_9HYPH</name>
<accession>A0A839UET0</accession>
<evidence type="ECO:0000256" key="1">
    <source>
        <dbReference type="SAM" id="MobiDB-lite"/>
    </source>
</evidence>
<dbReference type="Proteomes" id="UP000554520">
    <property type="component" value="Unassembled WGS sequence"/>
</dbReference>
<dbReference type="RefSeq" id="WP_183664288.1">
    <property type="nucleotide sequence ID" value="NZ_JACHXN010000019.1"/>
</dbReference>
<reference evidence="2 3" key="1">
    <citation type="submission" date="2020-08" db="EMBL/GenBank/DDBJ databases">
        <title>Genomic Encyclopedia of Type Strains, Phase III (KMG-III): the genomes of soil and plant-associated and newly described type strains.</title>
        <authorList>
            <person name="Whitman W."/>
        </authorList>
    </citation>
    <scope>NUCLEOTIDE SEQUENCE [LARGE SCALE GENOMIC DNA]</scope>
    <source>
        <strain evidence="2 3">CECT 7015</strain>
    </source>
</reference>
<keyword evidence="3" id="KW-1185">Reference proteome</keyword>